<dbReference type="PROSITE" id="PS50883">
    <property type="entry name" value="EAL"/>
    <property type="match status" value="1"/>
</dbReference>
<accession>A0ABQ4PZ34</accession>
<dbReference type="Pfam" id="PF08447">
    <property type="entry name" value="PAS_3"/>
    <property type="match status" value="1"/>
</dbReference>
<feature type="coiled-coil region" evidence="1">
    <location>
        <begin position="141"/>
        <end position="175"/>
    </location>
</feature>
<dbReference type="PROSITE" id="PS50887">
    <property type="entry name" value="GGDEF"/>
    <property type="match status" value="1"/>
</dbReference>
<dbReference type="InterPro" id="IPR000014">
    <property type="entry name" value="PAS"/>
</dbReference>
<dbReference type="Pfam" id="PF01590">
    <property type="entry name" value="GAF"/>
    <property type="match status" value="1"/>
</dbReference>
<dbReference type="SUPFAM" id="SSF55073">
    <property type="entry name" value="Nucleotide cyclase"/>
    <property type="match status" value="1"/>
</dbReference>
<dbReference type="SMART" id="SM00267">
    <property type="entry name" value="GGDEF"/>
    <property type="match status" value="1"/>
</dbReference>
<evidence type="ECO:0000313" key="6">
    <source>
        <dbReference type="EMBL" id="GIZ50160.1"/>
    </source>
</evidence>
<dbReference type="InterPro" id="IPR003018">
    <property type="entry name" value="GAF"/>
</dbReference>
<proteinExistence type="predicted"/>
<dbReference type="NCBIfam" id="TIGR00254">
    <property type="entry name" value="GGDEF"/>
    <property type="match status" value="1"/>
</dbReference>
<dbReference type="Gene3D" id="3.30.70.270">
    <property type="match status" value="1"/>
</dbReference>
<dbReference type="CDD" id="cd01949">
    <property type="entry name" value="GGDEF"/>
    <property type="match status" value="1"/>
</dbReference>
<evidence type="ECO:0000256" key="1">
    <source>
        <dbReference type="SAM" id="Coils"/>
    </source>
</evidence>
<dbReference type="InterPro" id="IPR052155">
    <property type="entry name" value="Biofilm_reg_signaling"/>
</dbReference>
<comment type="caution">
    <text evidence="6">The sequence shown here is derived from an EMBL/GenBank/DDBJ whole genome shotgun (WGS) entry which is preliminary data.</text>
</comment>
<evidence type="ECO:0000259" key="4">
    <source>
        <dbReference type="PROSITE" id="PS50883"/>
    </source>
</evidence>
<feature type="domain" description="PAC" evidence="3">
    <location>
        <begin position="239"/>
        <end position="290"/>
    </location>
</feature>
<dbReference type="PANTHER" id="PTHR44757">
    <property type="entry name" value="DIGUANYLATE CYCLASE DGCP"/>
    <property type="match status" value="1"/>
</dbReference>
<dbReference type="PROSITE" id="PS50112">
    <property type="entry name" value="PAS"/>
    <property type="match status" value="1"/>
</dbReference>
<dbReference type="InterPro" id="IPR035919">
    <property type="entry name" value="EAL_sf"/>
</dbReference>
<dbReference type="Proteomes" id="UP000887222">
    <property type="component" value="Unassembled WGS sequence"/>
</dbReference>
<dbReference type="SUPFAM" id="SSF141868">
    <property type="entry name" value="EAL domain-like"/>
    <property type="match status" value="1"/>
</dbReference>
<dbReference type="Pfam" id="PF00990">
    <property type="entry name" value="GGDEF"/>
    <property type="match status" value="1"/>
</dbReference>
<keyword evidence="7" id="KW-1185">Reference proteome</keyword>
<dbReference type="InterPro" id="IPR035965">
    <property type="entry name" value="PAS-like_dom_sf"/>
</dbReference>
<feature type="domain" description="EAL" evidence="4">
    <location>
        <begin position="469"/>
        <end position="723"/>
    </location>
</feature>
<dbReference type="SUPFAM" id="SSF55785">
    <property type="entry name" value="PYP-like sensor domain (PAS domain)"/>
    <property type="match status" value="1"/>
</dbReference>
<dbReference type="NCBIfam" id="TIGR00229">
    <property type="entry name" value="sensory_box"/>
    <property type="match status" value="1"/>
</dbReference>
<dbReference type="CDD" id="cd00130">
    <property type="entry name" value="PAS"/>
    <property type="match status" value="1"/>
</dbReference>
<evidence type="ECO:0000259" key="2">
    <source>
        <dbReference type="PROSITE" id="PS50112"/>
    </source>
</evidence>
<dbReference type="SUPFAM" id="SSF55781">
    <property type="entry name" value="GAF domain-like"/>
    <property type="match status" value="1"/>
</dbReference>
<dbReference type="InterPro" id="IPR029016">
    <property type="entry name" value="GAF-like_dom_sf"/>
</dbReference>
<dbReference type="RefSeq" id="WP_220806345.1">
    <property type="nucleotide sequence ID" value="NZ_BPMK01000001.1"/>
</dbReference>
<dbReference type="Gene3D" id="3.20.20.450">
    <property type="entry name" value="EAL domain"/>
    <property type="match status" value="1"/>
</dbReference>
<dbReference type="Gene3D" id="2.10.70.100">
    <property type="match status" value="1"/>
</dbReference>
<evidence type="ECO:0000313" key="7">
    <source>
        <dbReference type="Proteomes" id="UP000887222"/>
    </source>
</evidence>
<dbReference type="CDD" id="cd01948">
    <property type="entry name" value="EAL"/>
    <property type="match status" value="1"/>
</dbReference>
<feature type="domain" description="GGDEF" evidence="5">
    <location>
        <begin position="322"/>
        <end position="460"/>
    </location>
</feature>
<sequence>MCPARIRQPAPPENFDQLLQLAAEVCDLPIARITVWENDRIELRAQYGLRDDNFSTGWDHAIQGDELLEVPDTTRDERFAGAPEVTGPSHIRFYAGVPLISPARKRLGTLAFMDTAPRMLHAGQRQRMHVVAHQVMVHFELRRQGIELEKLATRLNQANAELREQADHLKQAQHIAAVGSWKYLIGEDVLRLSDEILYMFGIRSEDFGGSLPAFLDLVHPEDRPAVNVAKDMAVREGHASVRCRVIRPSGETRHFEIIARLFTDENARPYLAGTTQDITERKASEDKIHQLAYYDTLTGLPNRRHVLDRIDHLVAMRQRITHDGALLFIDLDNFKTLNDTHGHDKGDLMLKAVAERLQSCVRHYDCVGRFGGDEFVVLLENIGDSPQDCATHAMHVARKIVGALNKPYDLGGLPYRSTPSIGIAIIDGEATSTGELLKRADMAMYRAKSEGRNAIRFFSPSMQQLFNARAAMESELREALATGGFCLHYQPQVDLDGSIVGAEALLRWEHPRRGLVYPAEFVPLAEEAGLIMDIGRWLLEESCRQLVNWSAHPFTASLALSVNVSVRQFRHPGFVSQVKDIIAATGADAGKLKIEITESLLIQDLEDTKRKMLELKAMGLRFSLDDFGTGYSSLAYLQRLPLDQLKIDQSFVQDVATNQNDAAITRAIISLGHNLGLSVIAEGVETMDQQVFLVREGCQNFQGYLHHRPLSATMFDAFARSRGH</sequence>
<dbReference type="InterPro" id="IPR043128">
    <property type="entry name" value="Rev_trsase/Diguanyl_cyclase"/>
</dbReference>
<name>A0ABQ4PZ34_9BURK</name>
<dbReference type="SMART" id="SM00052">
    <property type="entry name" value="EAL"/>
    <property type="match status" value="1"/>
</dbReference>
<keyword evidence="1" id="KW-0175">Coiled coil</keyword>
<dbReference type="Gene3D" id="3.30.450.40">
    <property type="match status" value="1"/>
</dbReference>
<evidence type="ECO:0000259" key="3">
    <source>
        <dbReference type="PROSITE" id="PS50113"/>
    </source>
</evidence>
<dbReference type="InterPro" id="IPR013655">
    <property type="entry name" value="PAS_fold_3"/>
</dbReference>
<protein>
    <submittedName>
        <fullName evidence="6">Uncharacterized protein</fullName>
    </submittedName>
</protein>
<feature type="domain" description="PAS" evidence="2">
    <location>
        <begin position="186"/>
        <end position="237"/>
    </location>
</feature>
<organism evidence="6 7">
    <name type="scientific">Noviherbaspirillum aridicola</name>
    <dbReference type="NCBI Taxonomy" id="2849687"/>
    <lineage>
        <taxon>Bacteria</taxon>
        <taxon>Pseudomonadati</taxon>
        <taxon>Pseudomonadota</taxon>
        <taxon>Betaproteobacteria</taxon>
        <taxon>Burkholderiales</taxon>
        <taxon>Oxalobacteraceae</taxon>
        <taxon>Noviherbaspirillum</taxon>
    </lineage>
</organism>
<dbReference type="InterPro" id="IPR001633">
    <property type="entry name" value="EAL_dom"/>
</dbReference>
<reference evidence="6 7" key="1">
    <citation type="journal article" date="2022" name="Int. J. Syst. Evol. Microbiol.">
        <title>Noviherbaspirillum aridicola sp. nov., isolated from an arid soil in Pakistan.</title>
        <authorList>
            <person name="Khan I.U."/>
            <person name="Saqib M."/>
            <person name="Amin A."/>
            <person name="Hussain F."/>
            <person name="Li L."/>
            <person name="Liu Y.H."/>
            <person name="Fang B.Z."/>
            <person name="Ahmed I."/>
            <person name="Li W.J."/>
        </authorList>
    </citation>
    <scope>NUCLEOTIDE SEQUENCE [LARGE SCALE GENOMIC DNA]</scope>
    <source>
        <strain evidence="6 7">NCCP-691</strain>
    </source>
</reference>
<dbReference type="Gene3D" id="3.30.450.20">
    <property type="entry name" value="PAS domain"/>
    <property type="match status" value="1"/>
</dbReference>
<evidence type="ECO:0000259" key="5">
    <source>
        <dbReference type="PROSITE" id="PS50887"/>
    </source>
</evidence>
<dbReference type="InterPro" id="IPR029787">
    <property type="entry name" value="Nucleotide_cyclase"/>
</dbReference>
<dbReference type="EMBL" id="BPMK01000001">
    <property type="protein sequence ID" value="GIZ50160.1"/>
    <property type="molecule type" value="Genomic_DNA"/>
</dbReference>
<dbReference type="InterPro" id="IPR000160">
    <property type="entry name" value="GGDEF_dom"/>
</dbReference>
<dbReference type="InterPro" id="IPR000700">
    <property type="entry name" value="PAS-assoc_C"/>
</dbReference>
<dbReference type="PANTHER" id="PTHR44757:SF2">
    <property type="entry name" value="BIOFILM ARCHITECTURE MAINTENANCE PROTEIN MBAA"/>
    <property type="match status" value="1"/>
</dbReference>
<dbReference type="Pfam" id="PF00563">
    <property type="entry name" value="EAL"/>
    <property type="match status" value="1"/>
</dbReference>
<gene>
    <name evidence="6" type="ORF">NCCP691_01740</name>
</gene>
<dbReference type="PROSITE" id="PS50113">
    <property type="entry name" value="PAC"/>
    <property type="match status" value="1"/>
</dbReference>